<proteinExistence type="predicted"/>
<comment type="caution">
    <text evidence="1">The sequence shown here is derived from an EMBL/GenBank/DDBJ whole genome shotgun (WGS) entry which is preliminary data.</text>
</comment>
<keyword evidence="2" id="KW-1185">Reference proteome</keyword>
<name>A0A8X6T7T7_NEPPI</name>
<gene>
    <name evidence="1" type="ORF">NPIL_346601</name>
</gene>
<sequence>MLIKRKKGSLKPSRILRAKNWFFYYYPFENESQDYNFLKRLLRTENYMASSGCLIEVFTSFHDIIIRLIDWYSGMRCYFNREIFDELELVYLKLMSGKHYSKIE</sequence>
<dbReference type="AlphaFoldDB" id="A0A8X6T7T7"/>
<dbReference type="OrthoDB" id="10372258at2759"/>
<accession>A0A8X6T7T7</accession>
<reference evidence="1" key="1">
    <citation type="submission" date="2020-08" db="EMBL/GenBank/DDBJ databases">
        <title>Multicomponent nature underlies the extraordinary mechanical properties of spider dragline silk.</title>
        <authorList>
            <person name="Kono N."/>
            <person name="Nakamura H."/>
            <person name="Mori M."/>
            <person name="Yoshida Y."/>
            <person name="Ohtoshi R."/>
            <person name="Malay A.D."/>
            <person name="Moran D.A.P."/>
            <person name="Tomita M."/>
            <person name="Numata K."/>
            <person name="Arakawa K."/>
        </authorList>
    </citation>
    <scope>NUCLEOTIDE SEQUENCE</scope>
</reference>
<dbReference type="EMBL" id="BMAW01098640">
    <property type="protein sequence ID" value="GFS85863.1"/>
    <property type="molecule type" value="Genomic_DNA"/>
</dbReference>
<protein>
    <submittedName>
        <fullName evidence="1">Uncharacterized protein</fullName>
    </submittedName>
</protein>
<evidence type="ECO:0000313" key="1">
    <source>
        <dbReference type="EMBL" id="GFS85863.1"/>
    </source>
</evidence>
<dbReference type="Proteomes" id="UP000887013">
    <property type="component" value="Unassembled WGS sequence"/>
</dbReference>
<evidence type="ECO:0000313" key="2">
    <source>
        <dbReference type="Proteomes" id="UP000887013"/>
    </source>
</evidence>
<organism evidence="1 2">
    <name type="scientific">Nephila pilipes</name>
    <name type="common">Giant wood spider</name>
    <name type="synonym">Nephila maculata</name>
    <dbReference type="NCBI Taxonomy" id="299642"/>
    <lineage>
        <taxon>Eukaryota</taxon>
        <taxon>Metazoa</taxon>
        <taxon>Ecdysozoa</taxon>
        <taxon>Arthropoda</taxon>
        <taxon>Chelicerata</taxon>
        <taxon>Arachnida</taxon>
        <taxon>Araneae</taxon>
        <taxon>Araneomorphae</taxon>
        <taxon>Entelegynae</taxon>
        <taxon>Araneoidea</taxon>
        <taxon>Nephilidae</taxon>
        <taxon>Nephila</taxon>
    </lineage>
</organism>